<dbReference type="Pfam" id="PF12937">
    <property type="entry name" value="F-box-like"/>
    <property type="match status" value="1"/>
</dbReference>
<dbReference type="Pfam" id="PF08268">
    <property type="entry name" value="FBA_3"/>
    <property type="match status" value="1"/>
</dbReference>
<dbReference type="Gene3D" id="1.20.1280.50">
    <property type="match status" value="1"/>
</dbReference>
<dbReference type="InterPro" id="IPR017451">
    <property type="entry name" value="F-box-assoc_interact_dom"/>
</dbReference>
<protein>
    <recommendedName>
        <fullName evidence="1">F-box domain-containing protein</fullName>
    </recommendedName>
</protein>
<dbReference type="InterPro" id="IPR001810">
    <property type="entry name" value="F-box_dom"/>
</dbReference>
<accession>A0AAN9EUX0</accession>
<dbReference type="AlphaFoldDB" id="A0AAN9EUX0"/>
<organism evidence="2 3">
    <name type="scientific">Clitoria ternatea</name>
    <name type="common">Butterfly pea</name>
    <dbReference type="NCBI Taxonomy" id="43366"/>
    <lineage>
        <taxon>Eukaryota</taxon>
        <taxon>Viridiplantae</taxon>
        <taxon>Streptophyta</taxon>
        <taxon>Embryophyta</taxon>
        <taxon>Tracheophyta</taxon>
        <taxon>Spermatophyta</taxon>
        <taxon>Magnoliopsida</taxon>
        <taxon>eudicotyledons</taxon>
        <taxon>Gunneridae</taxon>
        <taxon>Pentapetalae</taxon>
        <taxon>rosids</taxon>
        <taxon>fabids</taxon>
        <taxon>Fabales</taxon>
        <taxon>Fabaceae</taxon>
        <taxon>Papilionoideae</taxon>
        <taxon>50 kb inversion clade</taxon>
        <taxon>NPAAA clade</taxon>
        <taxon>indigoferoid/millettioid clade</taxon>
        <taxon>Phaseoleae</taxon>
        <taxon>Clitoria</taxon>
    </lineage>
</organism>
<dbReference type="SUPFAM" id="SSF81383">
    <property type="entry name" value="F-box domain"/>
    <property type="match status" value="1"/>
</dbReference>
<reference evidence="2 3" key="1">
    <citation type="submission" date="2024-01" db="EMBL/GenBank/DDBJ databases">
        <title>The genomes of 5 underutilized Papilionoideae crops provide insights into root nodulation and disease resistance.</title>
        <authorList>
            <person name="Yuan L."/>
        </authorList>
    </citation>
    <scope>NUCLEOTIDE SEQUENCE [LARGE SCALE GENOMIC DNA]</scope>
    <source>
        <strain evidence="2">LY-2023</strain>
        <tissue evidence="2">Leaf</tissue>
    </source>
</reference>
<name>A0AAN9EUX0_CLITE</name>
<proteinExistence type="predicted"/>
<dbReference type="PANTHER" id="PTHR31672">
    <property type="entry name" value="BNACNNG10540D PROTEIN"/>
    <property type="match status" value="1"/>
</dbReference>
<evidence type="ECO:0000313" key="3">
    <source>
        <dbReference type="Proteomes" id="UP001359559"/>
    </source>
</evidence>
<evidence type="ECO:0000259" key="1">
    <source>
        <dbReference type="PROSITE" id="PS50181"/>
    </source>
</evidence>
<gene>
    <name evidence="2" type="ORF">RJT34_31363</name>
</gene>
<dbReference type="PROSITE" id="PS50181">
    <property type="entry name" value="FBOX"/>
    <property type="match status" value="1"/>
</dbReference>
<dbReference type="InterPro" id="IPR050796">
    <property type="entry name" value="SCF_F-box_component"/>
</dbReference>
<evidence type="ECO:0000313" key="2">
    <source>
        <dbReference type="EMBL" id="KAK7263766.1"/>
    </source>
</evidence>
<keyword evidence="3" id="KW-1185">Reference proteome</keyword>
<feature type="domain" description="F-box" evidence="1">
    <location>
        <begin position="8"/>
        <end position="53"/>
    </location>
</feature>
<dbReference type="EMBL" id="JAYKXN010000008">
    <property type="protein sequence ID" value="KAK7263766.1"/>
    <property type="molecule type" value="Genomic_DNA"/>
</dbReference>
<comment type="caution">
    <text evidence="2">The sequence shown here is derived from an EMBL/GenBank/DDBJ whole genome shotgun (WGS) entry which is preliminary data.</text>
</comment>
<dbReference type="Proteomes" id="UP001359559">
    <property type="component" value="Unassembled WGS sequence"/>
</dbReference>
<dbReference type="InterPro" id="IPR036047">
    <property type="entry name" value="F-box-like_dom_sf"/>
</dbReference>
<dbReference type="SMART" id="SM00256">
    <property type="entry name" value="FBOX"/>
    <property type="match status" value="1"/>
</dbReference>
<dbReference type="InterPro" id="IPR013187">
    <property type="entry name" value="F-box-assoc_dom_typ3"/>
</dbReference>
<dbReference type="NCBIfam" id="TIGR01640">
    <property type="entry name" value="F_box_assoc_1"/>
    <property type="match status" value="1"/>
</dbReference>
<dbReference type="PANTHER" id="PTHR31672:SF2">
    <property type="entry name" value="F-BOX DOMAIN-CONTAINING PROTEIN"/>
    <property type="match status" value="1"/>
</dbReference>
<sequence>MEKKRRLGFQLLDLPVHLLQQIMIHLPPSSVPPCAAVCTVFRNIAADPSFRQLYFSQTPISCVLLSNNHRLSILPSHSPLPPSSSSSSCFAVANSSPSVGHTIPDHTKTLSSITLNKSMNLVNSSHGLVCLRSNIRYHVCNPLSGEFLTLPPPPTPLDGDDEEYFSVFGFDPQRNHYKILQIVPEKMVAELYQIGDDTWRAIYFPPSALLKLNSVFDPSLNGALHWITTSTRLEELICSFDLNREEFRGPSQSPIRDLVDGGGCWRKAFSIDIDSYCGLQPQDKHRPIGFSSNGDMWLTDDEDDFDSDISKRCLVSYIPKKRDFRQVEIGGIPSTKVEATPHVLTYVPLKDIVDITNTHLHFQIITPFKHCIPNFVAGKYSAASINKLTSYC</sequence>